<dbReference type="RefSeq" id="WP_170115510.1">
    <property type="nucleotide sequence ID" value="NZ_CP022163.1"/>
</dbReference>
<dbReference type="AlphaFoldDB" id="A0A250IDW5"/>
<dbReference type="InterPro" id="IPR000408">
    <property type="entry name" value="Reg_chr_condens"/>
</dbReference>
<keyword evidence="1" id="KW-0677">Repeat</keyword>
<dbReference type="PROSITE" id="PS50012">
    <property type="entry name" value="RCC1_3"/>
    <property type="match status" value="6"/>
</dbReference>
<dbReference type="PANTHER" id="PTHR22870">
    <property type="entry name" value="REGULATOR OF CHROMOSOME CONDENSATION"/>
    <property type="match status" value="1"/>
</dbReference>
<dbReference type="InterPro" id="IPR009091">
    <property type="entry name" value="RCC1/BLIP-II"/>
</dbReference>
<dbReference type="Gene3D" id="2.130.10.30">
    <property type="entry name" value="Regulator of chromosome condensation 1/beta-lactamase-inhibitor protein II"/>
    <property type="match status" value="3"/>
</dbReference>
<dbReference type="Proteomes" id="UP000217289">
    <property type="component" value="Chromosome"/>
</dbReference>
<organism evidence="2 3">
    <name type="scientific">Melittangium boletus DSM 14713</name>
    <dbReference type="NCBI Taxonomy" id="1294270"/>
    <lineage>
        <taxon>Bacteria</taxon>
        <taxon>Pseudomonadati</taxon>
        <taxon>Myxococcota</taxon>
        <taxon>Myxococcia</taxon>
        <taxon>Myxococcales</taxon>
        <taxon>Cystobacterineae</taxon>
        <taxon>Archangiaceae</taxon>
        <taxon>Melittangium</taxon>
    </lineage>
</organism>
<dbReference type="PROSITE" id="PS00626">
    <property type="entry name" value="RCC1_2"/>
    <property type="match status" value="1"/>
</dbReference>
<dbReference type="SUPFAM" id="SSF50985">
    <property type="entry name" value="RCC1/BLIP-II"/>
    <property type="match status" value="1"/>
</dbReference>
<gene>
    <name evidence="2" type="ORF">MEBOL_002867</name>
</gene>
<dbReference type="PANTHER" id="PTHR22870:SF408">
    <property type="entry name" value="OS09G0560450 PROTEIN"/>
    <property type="match status" value="1"/>
</dbReference>
<proteinExistence type="predicted"/>
<dbReference type="InterPro" id="IPR051210">
    <property type="entry name" value="Ub_ligase/GEF_domain"/>
</dbReference>
<dbReference type="KEGG" id="mbd:MEBOL_002867"/>
<dbReference type="Pfam" id="PF00415">
    <property type="entry name" value="RCC1"/>
    <property type="match status" value="5"/>
</dbReference>
<accession>A0A250IDW5</accession>
<keyword evidence="3" id="KW-1185">Reference proteome</keyword>
<evidence type="ECO:0000256" key="1">
    <source>
        <dbReference type="ARBA" id="ARBA00022737"/>
    </source>
</evidence>
<sequence length="404" mass="41363">MSGVSIGTRFLLTTTALLSAWGCVDFNKALDDATHKTLECAGVPLPGDAGSVREVSTQQSHTLALRTDGTVWAWGDNSNHQLGDGTTTSRCVPKEIPGLGGILAVAAGARHSLALRGGTVLAWGDIGASQEPSIPTEIKGLSNVAAIAAGDGYSLARLQDGTVWAWGTNRSGQLGDGTTMDRGEPRQVADLTGVVFIAAGSTHALALTQDGKVWAWGENGAGQLGDGTKAVQTRPVLVRGLPPLTYSTGSVFSPLAGSLRHSLAVDASGKVWAWGSNDSGQLGNGGSGGESTSPLEVTGLRNAVSVAAGAQHSMALIKEDNEIFSWGGGGEGQLGASLLVQDSFTPVKVLDLTNARSIAAGYKHSLAVTSEDKLYSWGACDKGQCGNSSLLRSTVPLSVPLPLP</sequence>
<evidence type="ECO:0000313" key="2">
    <source>
        <dbReference type="EMBL" id="ATB29418.1"/>
    </source>
</evidence>
<dbReference type="EMBL" id="CP022163">
    <property type="protein sequence ID" value="ATB29418.1"/>
    <property type="molecule type" value="Genomic_DNA"/>
</dbReference>
<dbReference type="PRINTS" id="PR00633">
    <property type="entry name" value="RCCNDNSATION"/>
</dbReference>
<reference evidence="2 3" key="1">
    <citation type="submission" date="2017-06" db="EMBL/GenBank/DDBJ databases">
        <authorList>
            <person name="Kim H.J."/>
            <person name="Triplett B.A."/>
        </authorList>
    </citation>
    <scope>NUCLEOTIDE SEQUENCE [LARGE SCALE GENOMIC DNA]</scope>
    <source>
        <strain evidence="2 3">DSM 14713</strain>
    </source>
</reference>
<name>A0A250IDW5_9BACT</name>
<evidence type="ECO:0000313" key="3">
    <source>
        <dbReference type="Proteomes" id="UP000217289"/>
    </source>
</evidence>
<protein>
    <submittedName>
        <fullName evidence="2">Regulator of chromosome condensation-like protein</fullName>
    </submittedName>
</protein>